<keyword evidence="3 4" id="KW-0131">Cell cycle</keyword>
<comment type="similarity">
    <text evidence="4">Belongs to the WhiA family.</text>
</comment>
<dbReference type="InterPro" id="IPR003802">
    <property type="entry name" value="Sporulation_regulator_WhiA"/>
</dbReference>
<comment type="function">
    <text evidence="4">Involved in cell division and chromosome segregation.</text>
</comment>
<dbReference type="Proteomes" id="UP001220478">
    <property type="component" value="Chromosome"/>
</dbReference>
<dbReference type="GO" id="GO:0003677">
    <property type="term" value="F:DNA binding"/>
    <property type="evidence" value="ECO:0007669"/>
    <property type="project" value="UniProtKB-KW"/>
</dbReference>
<evidence type="ECO:0000313" key="7">
    <source>
        <dbReference type="EMBL" id="WEG35536.1"/>
    </source>
</evidence>
<proteinExistence type="inferred from homology"/>
<organism evidence="7 8">
    <name type="scientific">Amygdalobacter indicium</name>
    <dbReference type="NCBI Taxonomy" id="3029272"/>
    <lineage>
        <taxon>Bacteria</taxon>
        <taxon>Bacillati</taxon>
        <taxon>Bacillota</taxon>
        <taxon>Clostridia</taxon>
        <taxon>Eubacteriales</taxon>
        <taxon>Oscillospiraceae</taxon>
        <taxon>Amygdalobacter</taxon>
    </lineage>
</organism>
<keyword evidence="1 4" id="KW-0132">Cell division</keyword>
<dbReference type="PANTHER" id="PTHR37307:SF1">
    <property type="entry name" value="CELL DIVISION PROTEIN WHIA-RELATED"/>
    <property type="match status" value="1"/>
</dbReference>
<dbReference type="InterPro" id="IPR039518">
    <property type="entry name" value="WhiA_LAGLIDADG_dom"/>
</dbReference>
<dbReference type="PANTHER" id="PTHR37307">
    <property type="entry name" value="CELL DIVISION PROTEIN WHIA-RELATED"/>
    <property type="match status" value="1"/>
</dbReference>
<feature type="domain" description="WhiA LAGLIDADG-like" evidence="6">
    <location>
        <begin position="171"/>
        <end position="270"/>
    </location>
</feature>
<dbReference type="InterPro" id="IPR027434">
    <property type="entry name" value="Homing_endonucl"/>
</dbReference>
<dbReference type="NCBIfam" id="TIGR00647">
    <property type="entry name" value="DNA_bind_WhiA"/>
    <property type="match status" value="1"/>
</dbReference>
<evidence type="ECO:0000256" key="1">
    <source>
        <dbReference type="ARBA" id="ARBA00022618"/>
    </source>
</evidence>
<evidence type="ECO:0000256" key="4">
    <source>
        <dbReference type="HAMAP-Rule" id="MF_01420"/>
    </source>
</evidence>
<keyword evidence="8" id="KW-1185">Reference proteome</keyword>
<evidence type="ECO:0000313" key="8">
    <source>
        <dbReference type="Proteomes" id="UP001220478"/>
    </source>
</evidence>
<dbReference type="EMBL" id="CP118868">
    <property type="protein sequence ID" value="WEG35536.1"/>
    <property type="molecule type" value="Genomic_DNA"/>
</dbReference>
<feature type="domain" description="Sporulation regulator WhiA C-terminal" evidence="5">
    <location>
        <begin position="273"/>
        <end position="356"/>
    </location>
</feature>
<gene>
    <name evidence="4 7" type="primary">whiA</name>
    <name evidence="7" type="ORF">PYS61_06325</name>
</gene>
<dbReference type="RefSeq" id="WP_315571656.1">
    <property type="nucleotide sequence ID" value="NZ_CP118868.1"/>
</dbReference>
<evidence type="ECO:0000259" key="6">
    <source>
        <dbReference type="Pfam" id="PF14527"/>
    </source>
</evidence>
<evidence type="ECO:0000256" key="2">
    <source>
        <dbReference type="ARBA" id="ARBA00023125"/>
    </source>
</evidence>
<name>A0ABY8C4C3_9FIRM</name>
<protein>
    <recommendedName>
        <fullName evidence="4">Probable cell division protein WhiA</fullName>
    </recommendedName>
</protein>
<sequence length="369" mass="43029">MPEIIDNSAEQGEELNLTFSQSAKQEILQAMKNRLLQHPIKLAEFRKQNLYNRLQTEFTYGRRGTEKTDEIGYADEFVLFIILLTQAIFKPFYISLCVRNKTLEEVLLLLFEQIFQIKPDRQCNKSSVTLLIRRSKEKRQITDFLRSYFAFDPDTYGFHFYAKNLEAAEKRSILQALFLAAASLADPSLTYQLEFICRRCSVYELLHELLVEINLVKVRKSRHPRKKRKKIVPSKLVLRSGDAIGSFLLFIGIQQKLLEYENIRINRHLRGDVNRVVNCDNYNLSKTVNVAIEQVKEIMTLQNSALWDSLSEDLKFVAQLRLDNPECSLKELQDFSTIKYSRNGLYYRLRKLHNLATAAAKDSLQQTID</sequence>
<accession>A0ABY8C4C3</accession>
<dbReference type="Pfam" id="PF02650">
    <property type="entry name" value="HTH_WhiA"/>
    <property type="match status" value="1"/>
</dbReference>
<reference evidence="7 8" key="1">
    <citation type="submission" date="2023-02" db="EMBL/GenBank/DDBJ databases">
        <title>Novel Oscillospiraceae bacterial genomes.</title>
        <authorList>
            <person name="Srinivasan S."/>
            <person name="Austin M.N."/>
            <person name="Fiedler T.L."/>
            <person name="Strenk S.M."/>
            <person name="Agnew K.J."/>
            <person name="Nagana Gowda G.A."/>
            <person name="Raftery D."/>
            <person name="Beamer M.A."/>
            <person name="Achilles S.L."/>
            <person name="Wiesenfeld H.C."/>
            <person name="Fredricks D.N."/>
            <person name="Hillier S.L."/>
        </authorList>
    </citation>
    <scope>NUCLEOTIDE SEQUENCE [LARGE SCALE GENOMIC DNA]</scope>
    <source>
        <strain evidence="7 8">CHIC02 1186E3-8</strain>
    </source>
</reference>
<dbReference type="HAMAP" id="MF_01420">
    <property type="entry name" value="HTH_type_WhiA"/>
    <property type="match status" value="1"/>
</dbReference>
<evidence type="ECO:0000256" key="3">
    <source>
        <dbReference type="ARBA" id="ARBA00023306"/>
    </source>
</evidence>
<dbReference type="Gene3D" id="3.10.28.10">
    <property type="entry name" value="Homing endonucleases"/>
    <property type="match status" value="1"/>
</dbReference>
<evidence type="ECO:0000259" key="5">
    <source>
        <dbReference type="Pfam" id="PF02650"/>
    </source>
</evidence>
<keyword evidence="2 4" id="KW-0238">DNA-binding</keyword>
<dbReference type="Pfam" id="PF14527">
    <property type="entry name" value="LAGLIDADG_WhiA"/>
    <property type="match status" value="1"/>
</dbReference>
<dbReference type="InterPro" id="IPR023054">
    <property type="entry name" value="Sporulation_regulator_WhiA_C"/>
</dbReference>